<dbReference type="RefSeq" id="WP_209995850.1">
    <property type="nucleotide sequence ID" value="NZ_BAAAJY010000013.1"/>
</dbReference>
<feature type="transmembrane region" description="Helical" evidence="2">
    <location>
        <begin position="63"/>
        <end position="83"/>
    </location>
</feature>
<accession>A0ABS4X9D9</accession>
<dbReference type="InterPro" id="IPR003737">
    <property type="entry name" value="GlcNAc_PI_deacetylase-related"/>
</dbReference>
<keyword evidence="1" id="KW-0862">Zinc</keyword>
<keyword evidence="2" id="KW-0812">Transmembrane</keyword>
<dbReference type="PANTHER" id="PTHR12993:SF11">
    <property type="entry name" value="N-ACETYLGLUCOSAMINYL-PHOSPHATIDYLINOSITOL DE-N-ACETYLASE"/>
    <property type="match status" value="1"/>
</dbReference>
<dbReference type="Proteomes" id="UP001296993">
    <property type="component" value="Unassembled WGS sequence"/>
</dbReference>
<keyword evidence="2" id="KW-1133">Transmembrane helix</keyword>
<reference evidence="3 4" key="1">
    <citation type="submission" date="2021-03" db="EMBL/GenBank/DDBJ databases">
        <title>Sequencing the genomes of 1000 actinobacteria strains.</title>
        <authorList>
            <person name="Klenk H.-P."/>
        </authorList>
    </citation>
    <scope>NUCLEOTIDE SEQUENCE [LARGE SCALE GENOMIC DNA]</scope>
    <source>
        <strain evidence="3 4">DSM 15797</strain>
    </source>
</reference>
<keyword evidence="2" id="KW-0472">Membrane</keyword>
<gene>
    <name evidence="3" type="ORF">JOF47_000596</name>
</gene>
<proteinExistence type="predicted"/>
<dbReference type="Gene3D" id="3.40.50.10320">
    <property type="entry name" value="LmbE-like"/>
    <property type="match status" value="1"/>
</dbReference>
<evidence type="ECO:0000256" key="2">
    <source>
        <dbReference type="SAM" id="Phobius"/>
    </source>
</evidence>
<name>A0ABS4X9D9_9MICC</name>
<organism evidence="3 4">
    <name type="scientific">Paeniglutamicibacter kerguelensis</name>
    <dbReference type="NCBI Taxonomy" id="254788"/>
    <lineage>
        <taxon>Bacteria</taxon>
        <taxon>Bacillati</taxon>
        <taxon>Actinomycetota</taxon>
        <taxon>Actinomycetes</taxon>
        <taxon>Micrococcales</taxon>
        <taxon>Micrococcaceae</taxon>
        <taxon>Paeniglutamicibacter</taxon>
    </lineage>
</organism>
<dbReference type="InterPro" id="IPR024078">
    <property type="entry name" value="LmbE-like_dom_sf"/>
</dbReference>
<dbReference type="SUPFAM" id="SSF102588">
    <property type="entry name" value="LmbE-like"/>
    <property type="match status" value="1"/>
</dbReference>
<evidence type="ECO:0000313" key="4">
    <source>
        <dbReference type="Proteomes" id="UP001296993"/>
    </source>
</evidence>
<dbReference type="Pfam" id="PF02585">
    <property type="entry name" value="PIG-L"/>
    <property type="match status" value="1"/>
</dbReference>
<keyword evidence="4" id="KW-1185">Reference proteome</keyword>
<evidence type="ECO:0000313" key="3">
    <source>
        <dbReference type="EMBL" id="MBP2385085.1"/>
    </source>
</evidence>
<evidence type="ECO:0000256" key="1">
    <source>
        <dbReference type="ARBA" id="ARBA00022833"/>
    </source>
</evidence>
<dbReference type="EMBL" id="JAGIOF010000001">
    <property type="protein sequence ID" value="MBP2385085.1"/>
    <property type="molecule type" value="Genomic_DNA"/>
</dbReference>
<sequence length="302" mass="32583">MGLSIFATILVLAVVLAAGTAKGRRWFERNYRHGIKMTKAVMIAGTGLVAWNALCAFLPHPPWASDLCIATTLLFVVIAAATVERFRIRPMAVKDRRVILAIGAHPDDLEIACGGTLAKLVDAGHEVHTLVMSHGAVGGDVQLRPGEARNGASFMGVTGVQVCNLPDTNLAAHTNELVAVIEARINEVKPDMVFTHSENDHHQDHHAVHLATLRAARRHSSILCFESPSATRRFNPAVFVDIEDYLDVKVHAVAQHKNQAGKPYMGADSVRGVAAFRGAQAKQRFAEGFEPVRMLGSSIAGL</sequence>
<comment type="caution">
    <text evidence="3">The sequence shown here is derived from an EMBL/GenBank/DDBJ whole genome shotgun (WGS) entry which is preliminary data.</text>
</comment>
<protein>
    <submittedName>
        <fullName evidence="3">LmbE family N-acetylglucosaminyl deacetylase</fullName>
    </submittedName>
</protein>
<dbReference type="PANTHER" id="PTHR12993">
    <property type="entry name" value="N-ACETYLGLUCOSAMINYL-PHOSPHATIDYLINOSITOL DE-N-ACETYLASE-RELATED"/>
    <property type="match status" value="1"/>
</dbReference>